<dbReference type="PROSITE" id="PS50157">
    <property type="entry name" value="ZINC_FINGER_C2H2_2"/>
    <property type="match status" value="4"/>
</dbReference>
<dbReference type="InterPro" id="IPR050331">
    <property type="entry name" value="Zinc_finger"/>
</dbReference>
<proteinExistence type="predicted"/>
<dbReference type="Pfam" id="PF13912">
    <property type="entry name" value="zf-C2H2_6"/>
    <property type="match status" value="1"/>
</dbReference>
<dbReference type="AlphaFoldDB" id="A0AAW0IZ02"/>
<keyword evidence="2" id="KW-0479">Metal-binding</keyword>
<evidence type="ECO:0000313" key="10">
    <source>
        <dbReference type="Proteomes" id="UP001488838"/>
    </source>
</evidence>
<reference evidence="9 10" key="1">
    <citation type="journal article" date="2023" name="bioRxiv">
        <title>Conserved and derived expression patterns and positive selection on dental genes reveal complex evolutionary context of ever-growing rodent molars.</title>
        <authorList>
            <person name="Calamari Z.T."/>
            <person name="Song A."/>
            <person name="Cohen E."/>
            <person name="Akter M."/>
            <person name="Roy R.D."/>
            <person name="Hallikas O."/>
            <person name="Christensen M.M."/>
            <person name="Li P."/>
            <person name="Marangoni P."/>
            <person name="Jernvall J."/>
            <person name="Klein O.D."/>
        </authorList>
    </citation>
    <scope>NUCLEOTIDE SEQUENCE [LARGE SCALE GENOMIC DNA]</scope>
    <source>
        <strain evidence="9">V071</strain>
    </source>
</reference>
<comment type="caution">
    <text evidence="9">The sequence shown here is derived from an EMBL/GenBank/DDBJ whole genome shotgun (WGS) entry which is preliminary data.</text>
</comment>
<evidence type="ECO:0000256" key="7">
    <source>
        <dbReference type="PROSITE-ProRule" id="PRU00042"/>
    </source>
</evidence>
<dbReference type="GO" id="GO:0008270">
    <property type="term" value="F:zinc ion binding"/>
    <property type="evidence" value="ECO:0007669"/>
    <property type="project" value="UniProtKB-KW"/>
</dbReference>
<dbReference type="PROSITE" id="PS00028">
    <property type="entry name" value="ZINC_FINGER_C2H2_1"/>
    <property type="match status" value="4"/>
</dbReference>
<evidence type="ECO:0000256" key="3">
    <source>
        <dbReference type="ARBA" id="ARBA00022737"/>
    </source>
</evidence>
<comment type="subcellular location">
    <subcellularLocation>
        <location evidence="1">Nucleus</location>
    </subcellularLocation>
</comment>
<feature type="non-terminal residue" evidence="9">
    <location>
        <position position="1"/>
    </location>
</feature>
<dbReference type="PANTHER" id="PTHR16515:SF49">
    <property type="entry name" value="GASTRULA ZINC FINGER PROTEIN XLCGF49.1-LIKE-RELATED"/>
    <property type="match status" value="1"/>
</dbReference>
<evidence type="ECO:0000256" key="1">
    <source>
        <dbReference type="ARBA" id="ARBA00004123"/>
    </source>
</evidence>
<feature type="domain" description="C2H2-type" evidence="8">
    <location>
        <begin position="105"/>
        <end position="132"/>
    </location>
</feature>
<organism evidence="9 10">
    <name type="scientific">Myodes glareolus</name>
    <name type="common">Bank vole</name>
    <name type="synonym">Clethrionomys glareolus</name>
    <dbReference type="NCBI Taxonomy" id="447135"/>
    <lineage>
        <taxon>Eukaryota</taxon>
        <taxon>Metazoa</taxon>
        <taxon>Chordata</taxon>
        <taxon>Craniata</taxon>
        <taxon>Vertebrata</taxon>
        <taxon>Euteleostomi</taxon>
        <taxon>Mammalia</taxon>
        <taxon>Eutheria</taxon>
        <taxon>Euarchontoglires</taxon>
        <taxon>Glires</taxon>
        <taxon>Rodentia</taxon>
        <taxon>Myomorpha</taxon>
        <taxon>Muroidea</taxon>
        <taxon>Cricetidae</taxon>
        <taxon>Arvicolinae</taxon>
        <taxon>Myodes</taxon>
    </lineage>
</organism>
<evidence type="ECO:0000313" key="9">
    <source>
        <dbReference type="EMBL" id="KAK7819463.1"/>
    </source>
</evidence>
<dbReference type="SUPFAM" id="SSF57667">
    <property type="entry name" value="beta-beta-alpha zinc fingers"/>
    <property type="match status" value="2"/>
</dbReference>
<dbReference type="GO" id="GO:0005634">
    <property type="term" value="C:nucleus"/>
    <property type="evidence" value="ECO:0007669"/>
    <property type="project" value="UniProtKB-SubCell"/>
</dbReference>
<protein>
    <recommendedName>
        <fullName evidence="8">C2H2-type domain-containing protein</fullName>
    </recommendedName>
</protein>
<evidence type="ECO:0000256" key="4">
    <source>
        <dbReference type="ARBA" id="ARBA00022771"/>
    </source>
</evidence>
<dbReference type="Proteomes" id="UP001488838">
    <property type="component" value="Unassembled WGS sequence"/>
</dbReference>
<evidence type="ECO:0000259" key="8">
    <source>
        <dbReference type="PROSITE" id="PS50157"/>
    </source>
</evidence>
<keyword evidence="5" id="KW-0862">Zinc</keyword>
<dbReference type="Pfam" id="PF00096">
    <property type="entry name" value="zf-C2H2"/>
    <property type="match status" value="3"/>
</dbReference>
<keyword evidence="3" id="KW-0677">Repeat</keyword>
<feature type="domain" description="C2H2-type" evidence="8">
    <location>
        <begin position="20"/>
        <end position="47"/>
    </location>
</feature>
<dbReference type="FunFam" id="3.30.160.60:FF:000476">
    <property type="entry name" value="Zinc finger protein"/>
    <property type="match status" value="1"/>
</dbReference>
<evidence type="ECO:0000256" key="2">
    <source>
        <dbReference type="ARBA" id="ARBA00022723"/>
    </source>
</evidence>
<dbReference type="EMBL" id="JBBHLL010000080">
    <property type="protein sequence ID" value="KAK7819463.1"/>
    <property type="molecule type" value="Genomic_DNA"/>
</dbReference>
<dbReference type="PANTHER" id="PTHR16515">
    <property type="entry name" value="PR DOMAIN ZINC FINGER PROTEIN"/>
    <property type="match status" value="1"/>
</dbReference>
<evidence type="ECO:0000256" key="5">
    <source>
        <dbReference type="ARBA" id="ARBA00022833"/>
    </source>
</evidence>
<dbReference type="InterPro" id="IPR036236">
    <property type="entry name" value="Znf_C2H2_sf"/>
</dbReference>
<dbReference type="SMART" id="SM00355">
    <property type="entry name" value="ZnF_C2H2"/>
    <property type="match status" value="4"/>
</dbReference>
<keyword evidence="10" id="KW-1185">Reference proteome</keyword>
<name>A0AAW0IZ02_MYOGA</name>
<evidence type="ECO:0000256" key="6">
    <source>
        <dbReference type="ARBA" id="ARBA00023242"/>
    </source>
</evidence>
<sequence length="190" mass="22100">HSSSADSVFLLQTHSEERPFQCDECKALFRTPFSLQRHLLIHNSERTFKCHHCDATFKRKDTLNVHVQVVHERHKKYRCELCNKAFVTPSVLRSHKKTHTGEKEKVCPYCGQKFASSGTLRVHIRSHTGMESDLGWKRWKRVSGQRGLLSLTQLILFRGSSKPVLHLRRISVVEFAPQINRSLKSKPFHF</sequence>
<feature type="domain" description="C2H2-type" evidence="8">
    <location>
        <begin position="48"/>
        <end position="76"/>
    </location>
</feature>
<dbReference type="GO" id="GO:0010468">
    <property type="term" value="P:regulation of gene expression"/>
    <property type="evidence" value="ECO:0007669"/>
    <property type="project" value="TreeGrafter"/>
</dbReference>
<keyword evidence="4 7" id="KW-0863">Zinc-finger</keyword>
<feature type="domain" description="C2H2-type" evidence="8">
    <location>
        <begin position="77"/>
        <end position="104"/>
    </location>
</feature>
<accession>A0AAW0IZ02</accession>
<dbReference type="FunFam" id="3.30.160.60:FF:000407">
    <property type="entry name" value="Zinc finger protein"/>
    <property type="match status" value="1"/>
</dbReference>
<dbReference type="Gene3D" id="3.30.160.60">
    <property type="entry name" value="Classic Zinc Finger"/>
    <property type="match status" value="4"/>
</dbReference>
<keyword evidence="6" id="KW-0539">Nucleus</keyword>
<dbReference type="FunFam" id="3.30.160.60:FF:000518">
    <property type="entry name" value="Zinc finger protein"/>
    <property type="match status" value="1"/>
</dbReference>
<gene>
    <name evidence="9" type="ORF">U0070_015997</name>
</gene>
<dbReference type="InterPro" id="IPR013087">
    <property type="entry name" value="Znf_C2H2_type"/>
</dbReference>